<evidence type="ECO:0000256" key="3">
    <source>
        <dbReference type="ARBA" id="ARBA00022801"/>
    </source>
</evidence>
<dbReference type="SMART" id="SM00847">
    <property type="entry name" value="HA2"/>
    <property type="match status" value="1"/>
</dbReference>
<keyword evidence="2" id="KW-0547">Nucleotide-binding</keyword>
<dbReference type="GO" id="GO:0016787">
    <property type="term" value="F:hydrolase activity"/>
    <property type="evidence" value="ECO:0007669"/>
    <property type="project" value="UniProtKB-KW"/>
</dbReference>
<evidence type="ECO:0000259" key="8">
    <source>
        <dbReference type="SMART" id="SM00847"/>
    </source>
</evidence>
<name>A0A4V6A3Z5_POPAL</name>
<dbReference type="Gene3D" id="3.30.160.20">
    <property type="match status" value="1"/>
</dbReference>
<dbReference type="InterPro" id="IPR027417">
    <property type="entry name" value="P-loop_NTPase"/>
</dbReference>
<dbReference type="InterPro" id="IPR048333">
    <property type="entry name" value="HA2_WH"/>
</dbReference>
<dbReference type="EC" id="3.6.4.13" evidence="1"/>
<dbReference type="EMBL" id="RCHU01000972">
    <property type="protein sequence ID" value="TKR84885.1"/>
    <property type="molecule type" value="Genomic_DNA"/>
</dbReference>
<organism evidence="9">
    <name type="scientific">Populus alba</name>
    <name type="common">White poplar</name>
    <dbReference type="NCBI Taxonomy" id="43335"/>
    <lineage>
        <taxon>Eukaryota</taxon>
        <taxon>Viridiplantae</taxon>
        <taxon>Streptophyta</taxon>
        <taxon>Embryophyta</taxon>
        <taxon>Tracheophyta</taxon>
        <taxon>Spermatophyta</taxon>
        <taxon>Magnoliopsida</taxon>
        <taxon>eudicotyledons</taxon>
        <taxon>Gunneridae</taxon>
        <taxon>Pentapetalae</taxon>
        <taxon>rosids</taxon>
        <taxon>fabids</taxon>
        <taxon>Malpighiales</taxon>
        <taxon>Salicaceae</taxon>
        <taxon>Saliceae</taxon>
        <taxon>Populus</taxon>
    </lineage>
</organism>
<dbReference type="GO" id="GO:0003724">
    <property type="term" value="F:RNA helicase activity"/>
    <property type="evidence" value="ECO:0007669"/>
    <property type="project" value="UniProtKB-EC"/>
</dbReference>
<protein>
    <recommendedName>
        <fullName evidence="1">RNA helicase</fullName>
        <ecNumber evidence="1">3.6.4.13</ecNumber>
    </recommendedName>
</protein>
<evidence type="ECO:0000256" key="1">
    <source>
        <dbReference type="ARBA" id="ARBA00012552"/>
    </source>
</evidence>
<dbReference type="FunFam" id="1.20.120.1080:FF:000002">
    <property type="entry name" value="Putative ATP-dependent RNA helicase DHX36"/>
    <property type="match status" value="1"/>
</dbReference>
<evidence type="ECO:0000256" key="7">
    <source>
        <dbReference type="ARBA" id="ARBA00060772"/>
    </source>
</evidence>
<dbReference type="AlphaFoldDB" id="A0A4V6A3Z5"/>
<sequence>MSPSNKPLLMFIVTTENVQNAIEYLKIIGALDQNENLTVLGRHLTILPLEPKLGKMLILGAILNCLDPVLTVVAGLSVRDHFLMPLDKIDLAEAAKSQFSSNYSDQLVLVRAYEGWKDAARDLSGVLLAHGYTSLVDGNPTTCNSCSHDEHLVRAVPCYGLYPGICSIMHNEKSFSLKTMEDGQVLMHSVTISDSVLLLFGGSISEGDSDGHLKMLGGYLEFFMQPAVPEMYQSLRRQLDEVIQTKLLNPRMDIHMHHELLSAVRQLQTLLTNAGYAAPSYKTKQSKNNQFRGSVEFNVTQIMGQPCQNKKSAEKDAAVADVWDQTSQEYQSHVNVAEEEQKGSLLESIVKLPIDCFFGEPLAELLVPSNSGTQGNVVFLLCRANYLSPFLKMKKMVEQQCHFNKPNLILIKGYGH</sequence>
<dbReference type="STRING" id="43335.A0A4V6A3Z5"/>
<keyword evidence="4" id="KW-0347">Helicase</keyword>
<dbReference type="PANTHER" id="PTHR18934">
    <property type="entry name" value="ATP-DEPENDENT RNA HELICASE"/>
    <property type="match status" value="1"/>
</dbReference>
<dbReference type="GO" id="GO:0003723">
    <property type="term" value="F:RNA binding"/>
    <property type="evidence" value="ECO:0007669"/>
    <property type="project" value="TreeGrafter"/>
</dbReference>
<dbReference type="SUPFAM" id="SSF52540">
    <property type="entry name" value="P-loop containing nucleoside triphosphate hydrolases"/>
    <property type="match status" value="1"/>
</dbReference>
<comment type="caution">
    <text evidence="9">The sequence shown here is derived from an EMBL/GenBank/DDBJ whole genome shotgun (WGS) entry which is preliminary data.</text>
</comment>
<comment type="catalytic activity">
    <reaction evidence="6">
        <text>ATP + H2O = ADP + phosphate + H(+)</text>
        <dbReference type="Rhea" id="RHEA:13065"/>
        <dbReference type="ChEBI" id="CHEBI:15377"/>
        <dbReference type="ChEBI" id="CHEBI:15378"/>
        <dbReference type="ChEBI" id="CHEBI:30616"/>
        <dbReference type="ChEBI" id="CHEBI:43474"/>
        <dbReference type="ChEBI" id="CHEBI:456216"/>
        <dbReference type="EC" id="3.6.4.13"/>
    </reaction>
</comment>
<keyword evidence="3" id="KW-0378">Hydrolase</keyword>
<dbReference type="Pfam" id="PF21010">
    <property type="entry name" value="HA2_C"/>
    <property type="match status" value="1"/>
</dbReference>
<evidence type="ECO:0000256" key="6">
    <source>
        <dbReference type="ARBA" id="ARBA00047984"/>
    </source>
</evidence>
<dbReference type="Pfam" id="PF26026">
    <property type="entry name" value="RNA_hel_CTD"/>
    <property type="match status" value="1"/>
</dbReference>
<reference evidence="9" key="1">
    <citation type="submission" date="2018-10" db="EMBL/GenBank/DDBJ databases">
        <title>Population genomic analysis revealed the cold adaptation of white poplar.</title>
        <authorList>
            <person name="Liu Y.-J."/>
        </authorList>
    </citation>
    <scope>NUCLEOTIDE SEQUENCE [LARGE SCALE GENOMIC DNA]</scope>
    <source>
        <strain evidence="9">PAL-ZL1</strain>
    </source>
</reference>
<evidence type="ECO:0000256" key="2">
    <source>
        <dbReference type="ARBA" id="ARBA00022741"/>
    </source>
</evidence>
<dbReference type="GO" id="GO:0005524">
    <property type="term" value="F:ATP binding"/>
    <property type="evidence" value="ECO:0007669"/>
    <property type="project" value="UniProtKB-KW"/>
</dbReference>
<dbReference type="Gene3D" id="1.20.120.1080">
    <property type="match status" value="1"/>
</dbReference>
<dbReference type="PANTHER" id="PTHR18934:SF146">
    <property type="entry name" value="DEXH-BOX ATP-DEPENDENT RNA HELICASE DEXH5, MITOCHONDRIAL"/>
    <property type="match status" value="1"/>
</dbReference>
<dbReference type="InterPro" id="IPR059023">
    <property type="entry name" value="RNA_hel_CTD"/>
</dbReference>
<gene>
    <name evidence="9" type="ORF">D5086_0000252380</name>
</gene>
<proteinExistence type="inferred from homology"/>
<evidence type="ECO:0000256" key="5">
    <source>
        <dbReference type="ARBA" id="ARBA00022840"/>
    </source>
</evidence>
<accession>A0A4V6A3Z5</accession>
<dbReference type="GO" id="GO:0005634">
    <property type="term" value="C:nucleus"/>
    <property type="evidence" value="ECO:0007669"/>
    <property type="project" value="TreeGrafter"/>
</dbReference>
<dbReference type="Pfam" id="PF04408">
    <property type="entry name" value="WHD_HA2"/>
    <property type="match status" value="1"/>
</dbReference>
<dbReference type="InterPro" id="IPR007502">
    <property type="entry name" value="Helicase-assoc_dom"/>
</dbReference>
<comment type="similarity">
    <text evidence="7">Belongs to the DExH box helicase family.</text>
</comment>
<evidence type="ECO:0000256" key="4">
    <source>
        <dbReference type="ARBA" id="ARBA00022806"/>
    </source>
</evidence>
<dbReference type="SUPFAM" id="SSF54768">
    <property type="entry name" value="dsRNA-binding domain-like"/>
    <property type="match status" value="1"/>
</dbReference>
<keyword evidence="5" id="KW-0067">ATP-binding</keyword>
<feature type="domain" description="Helicase-associated" evidence="8">
    <location>
        <begin position="20"/>
        <end position="110"/>
    </location>
</feature>
<evidence type="ECO:0000313" key="9">
    <source>
        <dbReference type="EMBL" id="TKR84885.1"/>
    </source>
</evidence>